<organism evidence="8 9">
    <name type="scientific">Roseimicrobium gellanilyticum</name>
    <dbReference type="NCBI Taxonomy" id="748857"/>
    <lineage>
        <taxon>Bacteria</taxon>
        <taxon>Pseudomonadati</taxon>
        <taxon>Verrucomicrobiota</taxon>
        <taxon>Verrucomicrobiia</taxon>
        <taxon>Verrucomicrobiales</taxon>
        <taxon>Verrucomicrobiaceae</taxon>
        <taxon>Roseimicrobium</taxon>
    </lineage>
</organism>
<feature type="transmembrane region" description="Helical" evidence="7">
    <location>
        <begin position="12"/>
        <end position="36"/>
    </location>
</feature>
<sequence>MNKLIKLDFVPFSTDLGLLVLRAWLGLSMFALHGLAKLKNFGGTVQMFNEKMGFPTPLGAAAVLAESAFAILLVIGLGTRWAASFLAVTMAVAFFMAHQGSFDPKSATGSGELAFIYLAGFVALLISGAGRYSVDAKLK</sequence>
<dbReference type="InterPro" id="IPR051907">
    <property type="entry name" value="DoxX-like_oxidoreductase"/>
</dbReference>
<evidence type="ECO:0000256" key="6">
    <source>
        <dbReference type="ARBA" id="ARBA00023136"/>
    </source>
</evidence>
<evidence type="ECO:0000313" key="8">
    <source>
        <dbReference type="EMBL" id="RBP44360.1"/>
    </source>
</evidence>
<evidence type="ECO:0000256" key="1">
    <source>
        <dbReference type="ARBA" id="ARBA00004651"/>
    </source>
</evidence>
<dbReference type="PANTHER" id="PTHR33452">
    <property type="entry name" value="OXIDOREDUCTASE CATD-RELATED"/>
    <property type="match status" value="1"/>
</dbReference>
<keyword evidence="5 7" id="KW-1133">Transmembrane helix</keyword>
<evidence type="ECO:0000256" key="7">
    <source>
        <dbReference type="SAM" id="Phobius"/>
    </source>
</evidence>
<comment type="subcellular location">
    <subcellularLocation>
        <location evidence="1">Cell membrane</location>
        <topology evidence="1">Multi-pass membrane protein</topology>
    </subcellularLocation>
</comment>
<dbReference type="Proteomes" id="UP000253426">
    <property type="component" value="Unassembled WGS sequence"/>
</dbReference>
<dbReference type="AlphaFoldDB" id="A0A366HPH6"/>
<dbReference type="PANTHER" id="PTHR33452:SF1">
    <property type="entry name" value="INNER MEMBRANE PROTEIN YPHA-RELATED"/>
    <property type="match status" value="1"/>
</dbReference>
<feature type="transmembrane region" description="Helical" evidence="7">
    <location>
        <begin position="82"/>
        <end position="102"/>
    </location>
</feature>
<comment type="caution">
    <text evidence="8">The sequence shown here is derived from an EMBL/GenBank/DDBJ whole genome shotgun (WGS) entry which is preliminary data.</text>
</comment>
<accession>A0A366HPH6</accession>
<dbReference type="GO" id="GO:0005886">
    <property type="term" value="C:plasma membrane"/>
    <property type="evidence" value="ECO:0007669"/>
    <property type="project" value="UniProtKB-SubCell"/>
</dbReference>
<comment type="similarity">
    <text evidence="2">Belongs to the DoxX family.</text>
</comment>
<feature type="transmembrane region" description="Helical" evidence="7">
    <location>
        <begin position="56"/>
        <end position="75"/>
    </location>
</feature>
<evidence type="ECO:0000256" key="2">
    <source>
        <dbReference type="ARBA" id="ARBA00006679"/>
    </source>
</evidence>
<dbReference type="Pfam" id="PF07681">
    <property type="entry name" value="DoxX"/>
    <property type="match status" value="1"/>
</dbReference>
<name>A0A366HPH6_9BACT</name>
<evidence type="ECO:0000256" key="4">
    <source>
        <dbReference type="ARBA" id="ARBA00022692"/>
    </source>
</evidence>
<evidence type="ECO:0000256" key="5">
    <source>
        <dbReference type="ARBA" id="ARBA00022989"/>
    </source>
</evidence>
<proteinExistence type="inferred from homology"/>
<evidence type="ECO:0000313" key="9">
    <source>
        <dbReference type="Proteomes" id="UP000253426"/>
    </source>
</evidence>
<dbReference type="RefSeq" id="WP_113958771.1">
    <property type="nucleotide sequence ID" value="NZ_QNRR01000004.1"/>
</dbReference>
<dbReference type="EMBL" id="QNRR01000004">
    <property type="protein sequence ID" value="RBP44360.1"/>
    <property type="molecule type" value="Genomic_DNA"/>
</dbReference>
<keyword evidence="9" id="KW-1185">Reference proteome</keyword>
<keyword evidence="6 7" id="KW-0472">Membrane</keyword>
<evidence type="ECO:0000256" key="3">
    <source>
        <dbReference type="ARBA" id="ARBA00022475"/>
    </source>
</evidence>
<dbReference type="OrthoDB" id="196540at2"/>
<feature type="transmembrane region" description="Helical" evidence="7">
    <location>
        <begin position="114"/>
        <end position="134"/>
    </location>
</feature>
<gene>
    <name evidence="8" type="ORF">DES53_104179</name>
</gene>
<reference evidence="8 9" key="1">
    <citation type="submission" date="2018-06" db="EMBL/GenBank/DDBJ databases">
        <title>Genomic Encyclopedia of Type Strains, Phase IV (KMG-IV): sequencing the most valuable type-strain genomes for metagenomic binning, comparative biology and taxonomic classification.</title>
        <authorList>
            <person name="Goeker M."/>
        </authorList>
    </citation>
    <scope>NUCLEOTIDE SEQUENCE [LARGE SCALE GENOMIC DNA]</scope>
    <source>
        <strain evidence="8 9">DSM 25532</strain>
    </source>
</reference>
<protein>
    <submittedName>
        <fullName evidence="8">Putative oxidoreductase</fullName>
    </submittedName>
</protein>
<dbReference type="InterPro" id="IPR032808">
    <property type="entry name" value="DoxX"/>
</dbReference>
<keyword evidence="4 7" id="KW-0812">Transmembrane</keyword>
<keyword evidence="3" id="KW-1003">Cell membrane</keyword>